<dbReference type="GO" id="GO:0005829">
    <property type="term" value="C:cytosol"/>
    <property type="evidence" value="ECO:0007669"/>
    <property type="project" value="TreeGrafter"/>
</dbReference>
<dbReference type="RefSeq" id="WP_349426003.1">
    <property type="nucleotide sequence ID" value="NZ_CP151632.1"/>
</dbReference>
<evidence type="ECO:0000256" key="2">
    <source>
        <dbReference type="ARBA" id="ARBA00006363"/>
    </source>
</evidence>
<dbReference type="PROSITE" id="PS50994">
    <property type="entry name" value="INTEGRASE"/>
    <property type="match status" value="1"/>
</dbReference>
<dbReference type="EMBL" id="CP151632">
    <property type="protein sequence ID" value="WZO35168.1"/>
    <property type="molecule type" value="Genomic_DNA"/>
</dbReference>
<evidence type="ECO:0000256" key="4">
    <source>
        <dbReference type="ARBA" id="ARBA00023125"/>
    </source>
</evidence>
<dbReference type="SUPFAM" id="SSF53098">
    <property type="entry name" value="Ribonuclease H-like"/>
    <property type="match status" value="1"/>
</dbReference>
<comment type="similarity">
    <text evidence="2">Belongs to the transposase IS30 family.</text>
</comment>
<dbReference type="InterPro" id="IPR001584">
    <property type="entry name" value="Integrase_cat-core"/>
</dbReference>
<name>A0AAU6SDX1_9MICO</name>
<evidence type="ECO:0000256" key="5">
    <source>
        <dbReference type="ARBA" id="ARBA00023172"/>
    </source>
</evidence>
<reference evidence="7" key="1">
    <citation type="submission" date="2024-04" db="EMBL/GenBank/DDBJ databases">
        <authorList>
            <person name="Roder T."/>
            <person name="Oberhansli S."/>
            <person name="Kreuzer M."/>
        </authorList>
    </citation>
    <scope>NUCLEOTIDE SEQUENCE</scope>
    <source>
        <strain evidence="7">LWS13-1.2</strain>
    </source>
</reference>
<proteinExistence type="inferred from homology"/>
<dbReference type="InterPro" id="IPR025246">
    <property type="entry name" value="IS30-like_HTH"/>
</dbReference>
<dbReference type="PANTHER" id="PTHR10948:SF23">
    <property type="entry name" value="TRANSPOSASE INSI FOR INSERTION SEQUENCE ELEMENT IS30A-RELATED"/>
    <property type="match status" value="1"/>
</dbReference>
<dbReference type="PROSITE" id="PS01043">
    <property type="entry name" value="TRANSPOSASE_IS30"/>
    <property type="match status" value="1"/>
</dbReference>
<dbReference type="AlphaFoldDB" id="A0AAU6SDX1"/>
<protein>
    <submittedName>
        <fullName evidence="7">IS30 family transposase</fullName>
    </submittedName>
</protein>
<dbReference type="GO" id="GO:0015074">
    <property type="term" value="P:DNA integration"/>
    <property type="evidence" value="ECO:0007669"/>
    <property type="project" value="InterPro"/>
</dbReference>
<comment type="function">
    <text evidence="1">Required for the transposition of the insertion element.</text>
</comment>
<dbReference type="GO" id="GO:0006313">
    <property type="term" value="P:DNA transposition"/>
    <property type="evidence" value="ECO:0007669"/>
    <property type="project" value="InterPro"/>
</dbReference>
<dbReference type="GO" id="GO:0004803">
    <property type="term" value="F:transposase activity"/>
    <property type="evidence" value="ECO:0007669"/>
    <property type="project" value="InterPro"/>
</dbReference>
<evidence type="ECO:0000259" key="6">
    <source>
        <dbReference type="PROSITE" id="PS50994"/>
    </source>
</evidence>
<accession>A0AAU6SDX1</accession>
<dbReference type="InterPro" id="IPR001598">
    <property type="entry name" value="Transposase_IS30_CS"/>
</dbReference>
<keyword evidence="3" id="KW-0815">Transposition</keyword>
<sequence length="388" mass="43580">MESVVAELALRFRLDAVQQAWAGFQAGLFASEVGEQIGVNRTTAKRMLVAAGGVRPRRGRNLQGRYLSFVEREEIAVGVASGESVRSIARRIGRAPSTVSRELTRNAVRGRYRASTAQMTAIGRAERPKPAKLATNLPLRARVEQDLAKRRSPEQIAGRLRREFPDEPEMQVSAETIYQSLYVQSRGALKQELTRYLRTGRGLRHPSRKVGQRKNRIPNMVNISKRPPEASDRAVPGSWEGDLIIGAGNLSAIGTLVERHSNFTMLVHLPDGYRPDQVAPALTRKIQQLPVQLRGALTWDQGPEMRDWEQVRIDTGIDVFFCDPHSPWQRGINENTNGLLRQYFPKGTSLDGFTEGQLDAVAHELNDRPRKRLEFQTPNEIIKSVLLR</sequence>
<dbReference type="PANTHER" id="PTHR10948">
    <property type="entry name" value="TRANSPOSASE"/>
    <property type="match status" value="1"/>
</dbReference>
<dbReference type="InterPro" id="IPR053392">
    <property type="entry name" value="Transposase_IS30-like"/>
</dbReference>
<feature type="domain" description="Integrase catalytic" evidence="6">
    <location>
        <begin position="232"/>
        <end position="386"/>
    </location>
</feature>
<dbReference type="InterPro" id="IPR036397">
    <property type="entry name" value="RNaseH_sf"/>
</dbReference>
<keyword evidence="4" id="KW-0238">DNA-binding</keyword>
<dbReference type="InterPro" id="IPR012337">
    <property type="entry name" value="RNaseH-like_sf"/>
</dbReference>
<dbReference type="Gene3D" id="3.30.420.10">
    <property type="entry name" value="Ribonuclease H-like superfamily/Ribonuclease H"/>
    <property type="match status" value="1"/>
</dbReference>
<dbReference type="InterPro" id="IPR051917">
    <property type="entry name" value="Transposase-Integrase"/>
</dbReference>
<gene>
    <name evidence="7" type="ORF">MRBLWS13_002856</name>
</gene>
<evidence type="ECO:0000256" key="1">
    <source>
        <dbReference type="ARBA" id="ARBA00002190"/>
    </source>
</evidence>
<dbReference type="Pfam" id="PF00665">
    <property type="entry name" value="rve"/>
    <property type="match status" value="1"/>
</dbReference>
<organism evidence="7">
    <name type="scientific">Microbacterium sp. LWS13-1.2</name>
    <dbReference type="NCBI Taxonomy" id="3135264"/>
    <lineage>
        <taxon>Bacteria</taxon>
        <taxon>Bacillati</taxon>
        <taxon>Actinomycetota</taxon>
        <taxon>Actinomycetes</taxon>
        <taxon>Micrococcales</taxon>
        <taxon>Microbacteriaceae</taxon>
        <taxon>Microbacterium</taxon>
    </lineage>
</organism>
<dbReference type="Pfam" id="PF13936">
    <property type="entry name" value="HTH_38"/>
    <property type="match status" value="1"/>
</dbReference>
<dbReference type="NCBIfam" id="NF033563">
    <property type="entry name" value="transpos_IS30"/>
    <property type="match status" value="1"/>
</dbReference>
<evidence type="ECO:0000256" key="3">
    <source>
        <dbReference type="ARBA" id="ARBA00022578"/>
    </source>
</evidence>
<evidence type="ECO:0000313" key="7">
    <source>
        <dbReference type="EMBL" id="WZO35168.1"/>
    </source>
</evidence>
<dbReference type="GO" id="GO:0003677">
    <property type="term" value="F:DNA binding"/>
    <property type="evidence" value="ECO:0007669"/>
    <property type="project" value="UniProtKB-KW"/>
</dbReference>
<keyword evidence="5" id="KW-0233">DNA recombination</keyword>